<feature type="transmembrane region" description="Helical" evidence="6">
    <location>
        <begin position="238"/>
        <end position="259"/>
    </location>
</feature>
<sequence length="353" mass="37524">MLESFFQFCSETMRLPTSSRGAGQPLSLITAYAALLLPILLLLVVYPATVGAQITCYGFAGQSYTDNTLCPGSNSCCGRRATCLSNRLCHNPNDPEDLWVRGPCAIRGWDDSCGQICLYNETEASNGVLPRVVQCGDGSLCCNNNPQCCQDGKGTFLNEQGEIVSSRAIGPTTSFPPLSGTGTVRTTAPVPTPTTSTTSSESTSSSVSTPETSSLPTGTETVSPGPSTPNEENNSLKLGLGIGIPCGVLAAALLIFLFIKRQKKRKALSRPEVVEVHGESRHLAEMYGHHNNNGEGYHPSELQSKMPPLYSGSRPAGVTQPKQPVEMGGEMPTELDSGPVPRSLGQIRRAEME</sequence>
<feature type="transmembrane region" description="Helical" evidence="6">
    <location>
        <begin position="26"/>
        <end position="46"/>
    </location>
</feature>
<evidence type="ECO:0000313" key="7">
    <source>
        <dbReference type="EMBL" id="KAK4202129.1"/>
    </source>
</evidence>
<evidence type="ECO:0000256" key="3">
    <source>
        <dbReference type="ARBA" id="ARBA00022989"/>
    </source>
</evidence>
<dbReference type="PANTHER" id="PTHR15549:SF26">
    <property type="entry name" value="AXIAL BUDDING PATTERN PROTEIN 2-RELATED"/>
    <property type="match status" value="1"/>
</dbReference>
<name>A0AAN6XK60_9PEZI</name>
<evidence type="ECO:0000256" key="4">
    <source>
        <dbReference type="ARBA" id="ARBA00023136"/>
    </source>
</evidence>
<dbReference type="AlphaFoldDB" id="A0AAN6XK60"/>
<reference evidence="7" key="1">
    <citation type="journal article" date="2023" name="Mol. Phylogenet. Evol.">
        <title>Genome-scale phylogeny and comparative genomics of the fungal order Sordariales.</title>
        <authorList>
            <person name="Hensen N."/>
            <person name="Bonometti L."/>
            <person name="Westerberg I."/>
            <person name="Brannstrom I.O."/>
            <person name="Guillou S."/>
            <person name="Cros-Aarteil S."/>
            <person name="Calhoun S."/>
            <person name="Haridas S."/>
            <person name="Kuo A."/>
            <person name="Mondo S."/>
            <person name="Pangilinan J."/>
            <person name="Riley R."/>
            <person name="LaButti K."/>
            <person name="Andreopoulos B."/>
            <person name="Lipzen A."/>
            <person name="Chen C."/>
            <person name="Yan M."/>
            <person name="Daum C."/>
            <person name="Ng V."/>
            <person name="Clum A."/>
            <person name="Steindorff A."/>
            <person name="Ohm R.A."/>
            <person name="Martin F."/>
            <person name="Silar P."/>
            <person name="Natvig D.O."/>
            <person name="Lalanne C."/>
            <person name="Gautier V."/>
            <person name="Ament-Velasquez S.L."/>
            <person name="Kruys A."/>
            <person name="Hutchinson M.I."/>
            <person name="Powell A.J."/>
            <person name="Barry K."/>
            <person name="Miller A.N."/>
            <person name="Grigoriev I.V."/>
            <person name="Debuchy R."/>
            <person name="Gladieux P."/>
            <person name="Hiltunen Thoren M."/>
            <person name="Johannesson H."/>
        </authorList>
    </citation>
    <scope>NUCLEOTIDE SEQUENCE</scope>
    <source>
        <strain evidence="7">CBS 315.58</strain>
    </source>
</reference>
<evidence type="ECO:0000256" key="1">
    <source>
        <dbReference type="ARBA" id="ARBA00004167"/>
    </source>
</evidence>
<evidence type="ECO:0000256" key="5">
    <source>
        <dbReference type="SAM" id="MobiDB-lite"/>
    </source>
</evidence>
<keyword evidence="4 6" id="KW-0472">Membrane</keyword>
<protein>
    <submittedName>
        <fullName evidence="7">Uncharacterized protein</fullName>
    </submittedName>
</protein>
<evidence type="ECO:0000256" key="6">
    <source>
        <dbReference type="SAM" id="Phobius"/>
    </source>
</evidence>
<dbReference type="GO" id="GO:0071944">
    <property type="term" value="C:cell periphery"/>
    <property type="evidence" value="ECO:0007669"/>
    <property type="project" value="UniProtKB-ARBA"/>
</dbReference>
<dbReference type="Proteomes" id="UP001303160">
    <property type="component" value="Unassembled WGS sequence"/>
</dbReference>
<feature type="region of interest" description="Disordered" evidence="5">
    <location>
        <begin position="309"/>
        <end position="353"/>
    </location>
</feature>
<feature type="region of interest" description="Disordered" evidence="5">
    <location>
        <begin position="167"/>
        <end position="232"/>
    </location>
</feature>
<reference evidence="7" key="2">
    <citation type="submission" date="2023-05" db="EMBL/GenBank/DDBJ databases">
        <authorList>
            <consortium name="Lawrence Berkeley National Laboratory"/>
            <person name="Steindorff A."/>
            <person name="Hensen N."/>
            <person name="Bonometti L."/>
            <person name="Westerberg I."/>
            <person name="Brannstrom I.O."/>
            <person name="Guillou S."/>
            <person name="Cros-Aarteil S."/>
            <person name="Calhoun S."/>
            <person name="Haridas S."/>
            <person name="Kuo A."/>
            <person name="Mondo S."/>
            <person name="Pangilinan J."/>
            <person name="Riley R."/>
            <person name="Labutti K."/>
            <person name="Andreopoulos B."/>
            <person name="Lipzen A."/>
            <person name="Chen C."/>
            <person name="Yanf M."/>
            <person name="Daum C."/>
            <person name="Ng V."/>
            <person name="Clum A."/>
            <person name="Ohm R."/>
            <person name="Martin F."/>
            <person name="Silar P."/>
            <person name="Natvig D."/>
            <person name="Lalanne C."/>
            <person name="Gautier V."/>
            <person name="Ament-Velasquez S.L."/>
            <person name="Kruys A."/>
            <person name="Hutchinson M.I."/>
            <person name="Powell A.J."/>
            <person name="Barry K."/>
            <person name="Miller A.N."/>
            <person name="Grigoriev I.V."/>
            <person name="Debuchy R."/>
            <person name="Gladieux P."/>
            <person name="Thoren M.H."/>
            <person name="Johannesson H."/>
        </authorList>
    </citation>
    <scope>NUCLEOTIDE SEQUENCE</scope>
    <source>
        <strain evidence="7">CBS 315.58</strain>
    </source>
</reference>
<keyword evidence="3 6" id="KW-1133">Transmembrane helix</keyword>
<dbReference type="GO" id="GO:0016020">
    <property type="term" value="C:membrane"/>
    <property type="evidence" value="ECO:0007669"/>
    <property type="project" value="UniProtKB-SubCell"/>
</dbReference>
<gene>
    <name evidence="7" type="ORF">QBC40DRAFT_277011</name>
</gene>
<comment type="caution">
    <text evidence="7">The sequence shown here is derived from an EMBL/GenBank/DDBJ whole genome shotgun (WGS) entry which is preliminary data.</text>
</comment>
<organism evidence="7 8">
    <name type="scientific">Triangularia verruculosa</name>
    <dbReference type="NCBI Taxonomy" id="2587418"/>
    <lineage>
        <taxon>Eukaryota</taxon>
        <taxon>Fungi</taxon>
        <taxon>Dikarya</taxon>
        <taxon>Ascomycota</taxon>
        <taxon>Pezizomycotina</taxon>
        <taxon>Sordariomycetes</taxon>
        <taxon>Sordariomycetidae</taxon>
        <taxon>Sordariales</taxon>
        <taxon>Podosporaceae</taxon>
        <taxon>Triangularia</taxon>
    </lineage>
</organism>
<accession>A0AAN6XK60</accession>
<feature type="compositionally biased region" description="Low complexity" evidence="5">
    <location>
        <begin position="181"/>
        <end position="217"/>
    </location>
</feature>
<keyword evidence="8" id="KW-1185">Reference proteome</keyword>
<dbReference type="PANTHER" id="PTHR15549">
    <property type="entry name" value="PAIRED IMMUNOGLOBULIN-LIKE TYPE 2 RECEPTOR"/>
    <property type="match status" value="1"/>
</dbReference>
<comment type="subcellular location">
    <subcellularLocation>
        <location evidence="1">Membrane</location>
        <topology evidence="1">Single-pass membrane protein</topology>
    </subcellularLocation>
</comment>
<evidence type="ECO:0000313" key="8">
    <source>
        <dbReference type="Proteomes" id="UP001303160"/>
    </source>
</evidence>
<keyword evidence="2 6" id="KW-0812">Transmembrane</keyword>
<dbReference type="EMBL" id="MU863900">
    <property type="protein sequence ID" value="KAK4202129.1"/>
    <property type="molecule type" value="Genomic_DNA"/>
</dbReference>
<proteinExistence type="predicted"/>
<feature type="compositionally biased region" description="Polar residues" evidence="5">
    <location>
        <begin position="218"/>
        <end position="232"/>
    </location>
</feature>
<evidence type="ECO:0000256" key="2">
    <source>
        <dbReference type="ARBA" id="ARBA00022692"/>
    </source>
</evidence>
<dbReference type="InterPro" id="IPR051694">
    <property type="entry name" value="Immunoregulatory_rcpt-like"/>
</dbReference>